<feature type="domain" description="O-methyltransferase C-terminal" evidence="5">
    <location>
        <begin position="168"/>
        <end position="373"/>
    </location>
</feature>
<name>A0A8H4VWK6_9HELO</name>
<keyword evidence="3" id="KW-0949">S-adenosyl-L-methionine</keyword>
<dbReference type="Proteomes" id="UP000566819">
    <property type="component" value="Unassembled WGS sequence"/>
</dbReference>
<dbReference type="PIRSF" id="PIRSF005739">
    <property type="entry name" value="O-mtase"/>
    <property type="match status" value="1"/>
</dbReference>
<dbReference type="EMBL" id="JAAMPI010001415">
    <property type="protein sequence ID" value="KAF4625303.1"/>
    <property type="molecule type" value="Genomic_DNA"/>
</dbReference>
<feature type="domain" description="O-methyltransferase dimerisation" evidence="6">
    <location>
        <begin position="58"/>
        <end position="128"/>
    </location>
</feature>
<evidence type="ECO:0000256" key="4">
    <source>
        <dbReference type="PIRSR" id="PIRSR005739-1"/>
    </source>
</evidence>
<organism evidence="7 8">
    <name type="scientific">Cudoniella acicularis</name>
    <dbReference type="NCBI Taxonomy" id="354080"/>
    <lineage>
        <taxon>Eukaryota</taxon>
        <taxon>Fungi</taxon>
        <taxon>Dikarya</taxon>
        <taxon>Ascomycota</taxon>
        <taxon>Pezizomycotina</taxon>
        <taxon>Leotiomycetes</taxon>
        <taxon>Helotiales</taxon>
        <taxon>Tricladiaceae</taxon>
        <taxon>Cudoniella</taxon>
    </lineage>
</organism>
<evidence type="ECO:0000313" key="7">
    <source>
        <dbReference type="EMBL" id="KAF4625303.1"/>
    </source>
</evidence>
<dbReference type="InterPro" id="IPR012967">
    <property type="entry name" value="COMT_dimerisation"/>
</dbReference>
<accession>A0A8H4VWK6</accession>
<evidence type="ECO:0000259" key="6">
    <source>
        <dbReference type="Pfam" id="PF08100"/>
    </source>
</evidence>
<dbReference type="SUPFAM" id="SSF53335">
    <property type="entry name" value="S-adenosyl-L-methionine-dependent methyltransferases"/>
    <property type="match status" value="1"/>
</dbReference>
<dbReference type="InterPro" id="IPR029063">
    <property type="entry name" value="SAM-dependent_MTases_sf"/>
</dbReference>
<dbReference type="GO" id="GO:0046983">
    <property type="term" value="F:protein dimerization activity"/>
    <property type="evidence" value="ECO:0007669"/>
    <property type="project" value="InterPro"/>
</dbReference>
<evidence type="ECO:0000256" key="3">
    <source>
        <dbReference type="ARBA" id="ARBA00022691"/>
    </source>
</evidence>
<keyword evidence="1" id="KW-0489">Methyltransferase</keyword>
<proteinExistence type="predicted"/>
<dbReference type="InterPro" id="IPR001077">
    <property type="entry name" value="COMT_C"/>
</dbReference>
<comment type="caution">
    <text evidence="7">The sequence shown here is derived from an EMBL/GenBank/DDBJ whole genome shotgun (WGS) entry which is preliminary data.</text>
</comment>
<dbReference type="PROSITE" id="PS51683">
    <property type="entry name" value="SAM_OMT_II"/>
    <property type="match status" value="1"/>
</dbReference>
<keyword evidence="2" id="KW-0808">Transferase</keyword>
<dbReference type="Pfam" id="PF00891">
    <property type="entry name" value="Methyltransf_2"/>
    <property type="match status" value="1"/>
</dbReference>
<protein>
    <recommendedName>
        <fullName evidence="9">O-methyltransferase</fullName>
    </recommendedName>
</protein>
<dbReference type="Gene3D" id="1.10.10.10">
    <property type="entry name" value="Winged helix-like DNA-binding domain superfamily/Winged helix DNA-binding domain"/>
    <property type="match status" value="1"/>
</dbReference>
<evidence type="ECO:0008006" key="9">
    <source>
        <dbReference type="Google" id="ProtNLM"/>
    </source>
</evidence>
<evidence type="ECO:0000259" key="5">
    <source>
        <dbReference type="Pfam" id="PF00891"/>
    </source>
</evidence>
<sequence length="397" mass="44974">MGSSEPDIVEKAEALLAAAKKFKGDPTERYGLMKRVDLLYKELEDPKDALIRQWEYMNVASALDVMVKLGAFEKMPKDGSITAKDLGALINLDPGLVVRLMRMLTGTGIVALTGEDTYAHTPKSMVYLDGGALDFWNLCVNMRYCLSRFPDYFKEKTPEDLFDLRKTAYCYAYDMEGLTFYEALTTSPERLNMFNKAMMQMEINLPTLGMFPFSSLRAEVEAEPDRAFIVDIGGGRGQSLLQIQQELGTFTTTPKLILQDRPQVLDTVPQNLLPGIQKMPYDFYTEQPVKNAHIYYYRRILHNYYDDICQSILSQAAAAMGPTSRLLIGELVIPAKTEVGEDMSAYWMDMVMIAIGGKERSEKEFMELFESVGLELVKVWPYHVGNQAVLEARKKRV</sequence>
<evidence type="ECO:0000256" key="2">
    <source>
        <dbReference type="ARBA" id="ARBA00022679"/>
    </source>
</evidence>
<evidence type="ECO:0000256" key="1">
    <source>
        <dbReference type="ARBA" id="ARBA00022603"/>
    </source>
</evidence>
<gene>
    <name evidence="7" type="ORF">G7Y89_g12866</name>
</gene>
<dbReference type="SUPFAM" id="SSF46785">
    <property type="entry name" value="Winged helix' DNA-binding domain"/>
    <property type="match status" value="1"/>
</dbReference>
<evidence type="ECO:0000313" key="8">
    <source>
        <dbReference type="Proteomes" id="UP000566819"/>
    </source>
</evidence>
<dbReference type="AlphaFoldDB" id="A0A8H4VWK6"/>
<dbReference type="Gene3D" id="3.40.50.150">
    <property type="entry name" value="Vaccinia Virus protein VP39"/>
    <property type="match status" value="1"/>
</dbReference>
<dbReference type="InterPro" id="IPR036388">
    <property type="entry name" value="WH-like_DNA-bd_sf"/>
</dbReference>
<reference evidence="7 8" key="1">
    <citation type="submission" date="2020-03" db="EMBL/GenBank/DDBJ databases">
        <title>Draft Genome Sequence of Cudoniella acicularis.</title>
        <authorList>
            <person name="Buettner E."/>
            <person name="Kellner H."/>
        </authorList>
    </citation>
    <scope>NUCLEOTIDE SEQUENCE [LARGE SCALE GENOMIC DNA]</scope>
    <source>
        <strain evidence="7 8">DSM 108380</strain>
    </source>
</reference>
<dbReference type="GO" id="GO:0032259">
    <property type="term" value="P:methylation"/>
    <property type="evidence" value="ECO:0007669"/>
    <property type="project" value="UniProtKB-KW"/>
</dbReference>
<feature type="active site" description="Proton acceptor" evidence="4">
    <location>
        <position position="302"/>
    </location>
</feature>
<dbReference type="OrthoDB" id="1535081at2759"/>
<dbReference type="InterPro" id="IPR016461">
    <property type="entry name" value="COMT-like"/>
</dbReference>
<keyword evidence="8" id="KW-1185">Reference proteome</keyword>
<dbReference type="PANTHER" id="PTHR43712">
    <property type="entry name" value="PUTATIVE (AFU_ORTHOLOGUE AFUA_4G14580)-RELATED"/>
    <property type="match status" value="1"/>
</dbReference>
<dbReference type="GO" id="GO:0008171">
    <property type="term" value="F:O-methyltransferase activity"/>
    <property type="evidence" value="ECO:0007669"/>
    <property type="project" value="InterPro"/>
</dbReference>
<dbReference type="PANTHER" id="PTHR43712:SF1">
    <property type="entry name" value="HYPOTHETICAL O-METHYLTRANSFERASE (EUROFUNG)-RELATED"/>
    <property type="match status" value="1"/>
</dbReference>
<dbReference type="Pfam" id="PF08100">
    <property type="entry name" value="Dimerisation"/>
    <property type="match status" value="1"/>
</dbReference>
<dbReference type="InterPro" id="IPR036390">
    <property type="entry name" value="WH_DNA-bd_sf"/>
</dbReference>